<evidence type="ECO:0000256" key="2">
    <source>
        <dbReference type="ARBA" id="ARBA00074555"/>
    </source>
</evidence>
<evidence type="ECO:0000313" key="4">
    <source>
        <dbReference type="EMBL" id="PWJ55006.1"/>
    </source>
</evidence>
<comment type="caution">
    <text evidence="4">The sequence shown here is derived from an EMBL/GenBank/DDBJ whole genome shotgun (WGS) entry which is preliminary data.</text>
</comment>
<feature type="domain" description="Luciferase-like" evidence="3">
    <location>
        <begin position="18"/>
        <end position="301"/>
    </location>
</feature>
<dbReference type="InterPro" id="IPR050766">
    <property type="entry name" value="Bact_Lucif_Oxidored"/>
</dbReference>
<dbReference type="Proteomes" id="UP000245880">
    <property type="component" value="Unassembled WGS sequence"/>
</dbReference>
<sequence>MMNQTTVQPIGFSVLDLASVCEGGTPADAFKESVRLAKTVEQLGFKRYWLAEHHNMESVASSATSVLIGHIAGHTSSIRVGSGGIMLPNHAPLIVAEQFGTLASLYPGRIDLGLGRAPGTDQLTAKAIRGENMHAVNNFASDIQTLQTLFSEKNKNSKVRAIPGEGLNVPIWILGSSPDSARLAASMGLPYAFASHFAPTHFRDAIRYYRQHFKPSQYLDKPYVLACVNVIAADNDAEAYRLSTSLLQLFLGMVTGKRRLLQPPVEDMDQLWDIQQEYAVNQMLTYSFVGGPQKLKKKFQEFLSTYQVDEVMATGPIYDTEARLASYAHFSRVIQELNVSYSAV</sequence>
<dbReference type="Pfam" id="PF00296">
    <property type="entry name" value="Bac_luciferase"/>
    <property type="match status" value="1"/>
</dbReference>
<reference evidence="4 5" key="1">
    <citation type="submission" date="2018-03" db="EMBL/GenBank/DDBJ databases">
        <title>Genomic Encyclopedia of Archaeal and Bacterial Type Strains, Phase II (KMG-II): from individual species to whole genera.</title>
        <authorList>
            <person name="Goeker M."/>
        </authorList>
    </citation>
    <scope>NUCLEOTIDE SEQUENCE [LARGE SCALE GENOMIC DNA]</scope>
    <source>
        <strain evidence="4 5">DSM 100346</strain>
    </source>
</reference>
<protein>
    <recommendedName>
        <fullName evidence="2">Luciferase-like monooxygenase</fullName>
    </recommendedName>
</protein>
<dbReference type="EMBL" id="QGDT01000015">
    <property type="protein sequence ID" value="PWJ55006.1"/>
    <property type="molecule type" value="Genomic_DNA"/>
</dbReference>
<comment type="similarity">
    <text evidence="1">To bacterial alkanal monooxygenase alpha and beta chains.</text>
</comment>
<keyword evidence="5" id="KW-1185">Reference proteome</keyword>
<dbReference type="InterPro" id="IPR011251">
    <property type="entry name" value="Luciferase-like_dom"/>
</dbReference>
<organism evidence="4 5">
    <name type="scientific">Dyadobacter jejuensis</name>
    <dbReference type="NCBI Taxonomy" id="1082580"/>
    <lineage>
        <taxon>Bacteria</taxon>
        <taxon>Pseudomonadati</taxon>
        <taxon>Bacteroidota</taxon>
        <taxon>Cytophagia</taxon>
        <taxon>Cytophagales</taxon>
        <taxon>Spirosomataceae</taxon>
        <taxon>Dyadobacter</taxon>
    </lineage>
</organism>
<dbReference type="CDD" id="cd00347">
    <property type="entry name" value="Flavin_utilizing_monoxygenases"/>
    <property type="match status" value="1"/>
</dbReference>
<name>A0A316AAZ3_9BACT</name>
<dbReference type="InterPro" id="IPR019949">
    <property type="entry name" value="CmoO-like"/>
</dbReference>
<dbReference type="FunFam" id="3.20.20.30:FF:000002">
    <property type="entry name" value="LLM class flavin-dependent oxidoreductase"/>
    <property type="match status" value="1"/>
</dbReference>
<evidence type="ECO:0000259" key="3">
    <source>
        <dbReference type="Pfam" id="PF00296"/>
    </source>
</evidence>
<dbReference type="Gene3D" id="3.20.20.30">
    <property type="entry name" value="Luciferase-like domain"/>
    <property type="match status" value="1"/>
</dbReference>
<dbReference type="SUPFAM" id="SSF51679">
    <property type="entry name" value="Bacterial luciferase-like"/>
    <property type="match status" value="1"/>
</dbReference>
<evidence type="ECO:0000313" key="5">
    <source>
        <dbReference type="Proteomes" id="UP000245880"/>
    </source>
</evidence>
<dbReference type="AlphaFoldDB" id="A0A316AAZ3"/>
<accession>A0A316AAZ3</accession>
<dbReference type="GO" id="GO:0016705">
    <property type="term" value="F:oxidoreductase activity, acting on paired donors, with incorporation or reduction of molecular oxygen"/>
    <property type="evidence" value="ECO:0007669"/>
    <property type="project" value="InterPro"/>
</dbReference>
<proteinExistence type="predicted"/>
<dbReference type="PANTHER" id="PTHR30137:SF6">
    <property type="entry name" value="LUCIFERASE-LIKE MONOOXYGENASE"/>
    <property type="match status" value="1"/>
</dbReference>
<evidence type="ECO:0000256" key="1">
    <source>
        <dbReference type="ARBA" id="ARBA00007789"/>
    </source>
</evidence>
<dbReference type="RefSeq" id="WP_229203487.1">
    <property type="nucleotide sequence ID" value="NZ_QGDT01000015.1"/>
</dbReference>
<dbReference type="NCBIfam" id="TIGR03558">
    <property type="entry name" value="oxido_grp_1"/>
    <property type="match status" value="1"/>
</dbReference>
<gene>
    <name evidence="4" type="ORF">CLV98_11525</name>
</gene>
<dbReference type="PANTHER" id="PTHR30137">
    <property type="entry name" value="LUCIFERASE-LIKE MONOOXYGENASE"/>
    <property type="match status" value="1"/>
</dbReference>
<dbReference type="GO" id="GO:0005829">
    <property type="term" value="C:cytosol"/>
    <property type="evidence" value="ECO:0007669"/>
    <property type="project" value="TreeGrafter"/>
</dbReference>
<dbReference type="InterPro" id="IPR036661">
    <property type="entry name" value="Luciferase-like_sf"/>
</dbReference>